<feature type="domain" description="CNNM transmembrane" evidence="11">
    <location>
        <begin position="19"/>
        <end position="199"/>
    </location>
</feature>
<dbReference type="GO" id="GO:0005886">
    <property type="term" value="C:plasma membrane"/>
    <property type="evidence" value="ECO:0007669"/>
    <property type="project" value="UniProtKB-SubCell"/>
</dbReference>
<name>A0A7L0CBU0_9AVES</name>
<evidence type="ECO:0000259" key="11">
    <source>
        <dbReference type="PROSITE" id="PS51846"/>
    </source>
</evidence>
<dbReference type="InterPro" id="IPR002550">
    <property type="entry name" value="CNNM"/>
</dbReference>
<comment type="subcellular location">
    <subcellularLocation>
        <location evidence="9">Cell membrane</location>
        <topology evidence="9">Multi-pass membrane protein</topology>
    </subcellularLocation>
    <subcellularLocation>
        <location evidence="1">Membrane</location>
        <topology evidence="1">Multi-pass membrane protein</topology>
    </subcellularLocation>
</comment>
<evidence type="ECO:0000256" key="8">
    <source>
        <dbReference type="PROSITE-ProRule" id="PRU01193"/>
    </source>
</evidence>
<keyword evidence="3 8" id="KW-0812">Transmembrane</keyword>
<feature type="compositionally biased region" description="Polar residues" evidence="10">
    <location>
        <begin position="574"/>
        <end position="586"/>
    </location>
</feature>
<evidence type="ECO:0000313" key="12">
    <source>
        <dbReference type="EMBL" id="NXJ56682.1"/>
    </source>
</evidence>
<evidence type="ECO:0000256" key="4">
    <source>
        <dbReference type="ARBA" id="ARBA00022737"/>
    </source>
</evidence>
<sequence length="598" mass="65573">WLPHQGPDGRIVVLEEKKSLLPLWLQVILIAGLLVLSGMFSGLNLGLMALDPMELRIVQNCGTDKEKRYARKIEPIRRKGNYLLCSLLLGNVLVNTTLTILLDDLIGSGIGAVVASTIGIVIFGEIVPQALCSRHGLAVGANTILVTKFFMLVTFPLSYPISKLLDCVLGQEIGTVYNREKLVEMLKVTEPYNDLVREELNMIQGALELRTKTVEDVMTPLQNCFMINSDAILDFNTMSEIMESGYTRIPVYEDERSNIMDILYVKDLAFVDPDDCTPLKTITKFYNHPVHVVFHDTKLDAMLEEFKKGEGARGVLLLPWGATFFLPEEAGGCRKENFGAFCPPGLELPTLGLPGVPTVRAVVIRREPGAWGHAAASLQPSRSNNNNNNNLVPLFLPSVSPKMRRDRVQGCQPCFLVLGRSLSLQDGNNNNNNNPQGWGWSLIIIIIIIGAGPMGFCPREGVRGVANPVPPVPAEIRSPSHVSSLNRSASLSYHERSDSVSSPVSGSNNQLNAGTGAQYVADFSVRALTDLQFVKITRQEYQNGLTASRMDSCPQSPDSNAPKPDASLPEKPEPSTTADETTSLLNERNCLSRRSNHS</sequence>
<dbReference type="AlphaFoldDB" id="A0A7L0CBU0"/>
<evidence type="ECO:0000256" key="3">
    <source>
        <dbReference type="ARBA" id="ARBA00022692"/>
    </source>
</evidence>
<feature type="transmembrane region" description="Helical" evidence="9">
    <location>
        <begin position="81"/>
        <end position="102"/>
    </location>
</feature>
<feature type="transmembrane region" description="Helical" evidence="9">
    <location>
        <begin position="139"/>
        <end position="159"/>
    </location>
</feature>
<feature type="non-terminal residue" evidence="12">
    <location>
        <position position="598"/>
    </location>
</feature>
<gene>
    <name evidence="12" type="primary">Cnnm2_1</name>
    <name evidence="12" type="ORF">SPITYR_R11098</name>
</gene>
<keyword evidence="6" id="KW-0129">CBS domain</keyword>
<dbReference type="GO" id="GO:0040018">
    <property type="term" value="P:positive regulation of multicellular organism growth"/>
    <property type="evidence" value="ECO:0007669"/>
    <property type="project" value="UniProtKB-ARBA"/>
</dbReference>
<comment type="caution">
    <text evidence="12">The sequence shown here is derived from an EMBL/GenBank/DDBJ whole genome shotgun (WGS) entry which is preliminary data.</text>
</comment>
<keyword evidence="5 8" id="KW-1133">Transmembrane helix</keyword>
<evidence type="ECO:0000256" key="5">
    <source>
        <dbReference type="ARBA" id="ARBA00022989"/>
    </source>
</evidence>
<organism evidence="12 13">
    <name type="scientific">Spizaetus tyrannus</name>
    <name type="common">black hawk-eagle</name>
    <dbReference type="NCBI Taxonomy" id="252798"/>
    <lineage>
        <taxon>Eukaryota</taxon>
        <taxon>Metazoa</taxon>
        <taxon>Chordata</taxon>
        <taxon>Craniata</taxon>
        <taxon>Vertebrata</taxon>
        <taxon>Euteleostomi</taxon>
        <taxon>Archelosauria</taxon>
        <taxon>Archosauria</taxon>
        <taxon>Dinosauria</taxon>
        <taxon>Saurischia</taxon>
        <taxon>Theropoda</taxon>
        <taxon>Coelurosauria</taxon>
        <taxon>Aves</taxon>
        <taxon>Neognathae</taxon>
        <taxon>Neoaves</taxon>
        <taxon>Telluraves</taxon>
        <taxon>Accipitrimorphae</taxon>
        <taxon>Accipitriformes</taxon>
        <taxon>Accipitridae</taxon>
        <taxon>Accipitrinae</taxon>
        <taxon>Spizaetus</taxon>
    </lineage>
</organism>
<evidence type="ECO:0000313" key="13">
    <source>
        <dbReference type="Proteomes" id="UP000519115"/>
    </source>
</evidence>
<feature type="non-terminal residue" evidence="12">
    <location>
        <position position="1"/>
    </location>
</feature>
<dbReference type="EMBL" id="VXAF01000991">
    <property type="protein sequence ID" value="NXJ56682.1"/>
    <property type="molecule type" value="Genomic_DNA"/>
</dbReference>
<comment type="similarity">
    <text evidence="2 9">Belongs to the ACDP family.</text>
</comment>
<dbReference type="GO" id="GO:0015081">
    <property type="term" value="F:sodium ion transmembrane transporter activity"/>
    <property type="evidence" value="ECO:0007669"/>
    <property type="project" value="TreeGrafter"/>
</dbReference>
<keyword evidence="4" id="KW-0677">Repeat</keyword>
<feature type="compositionally biased region" description="Polar residues" evidence="10">
    <location>
        <begin position="480"/>
        <end position="491"/>
    </location>
</feature>
<feature type="region of interest" description="Disordered" evidence="10">
    <location>
        <begin position="545"/>
        <end position="598"/>
    </location>
</feature>
<dbReference type="GO" id="GO:1905941">
    <property type="term" value="P:positive regulation of gonad development"/>
    <property type="evidence" value="ECO:0007669"/>
    <property type="project" value="UniProtKB-ARBA"/>
</dbReference>
<dbReference type="PANTHER" id="PTHR12064:SF26">
    <property type="entry name" value="METAL TRANSPORTER CNNM4"/>
    <property type="match status" value="1"/>
</dbReference>
<reference evidence="12 13" key="1">
    <citation type="submission" date="2019-09" db="EMBL/GenBank/DDBJ databases">
        <title>Bird 10,000 Genomes (B10K) Project - Family phase.</title>
        <authorList>
            <person name="Zhang G."/>
        </authorList>
    </citation>
    <scope>NUCLEOTIDE SEQUENCE [LARGE SCALE GENOMIC DNA]</scope>
    <source>
        <strain evidence="12">B10K-DU-007-42</strain>
        <tissue evidence="12">Muscle</tissue>
    </source>
</reference>
<evidence type="ECO:0000256" key="9">
    <source>
        <dbReference type="RuleBase" id="RU369091"/>
    </source>
</evidence>
<evidence type="ECO:0000256" key="2">
    <source>
        <dbReference type="ARBA" id="ARBA00010484"/>
    </source>
</evidence>
<dbReference type="FunFam" id="3.10.580.10:FF:000006">
    <property type="entry name" value="DUF21 and CBS domain protein"/>
    <property type="match status" value="1"/>
</dbReference>
<dbReference type="Pfam" id="PF01595">
    <property type="entry name" value="CNNM"/>
    <property type="match status" value="1"/>
</dbReference>
<keyword evidence="13" id="KW-1185">Reference proteome</keyword>
<dbReference type="GO" id="GO:0032026">
    <property type="term" value="P:response to magnesium ion"/>
    <property type="evidence" value="ECO:0007669"/>
    <property type="project" value="UniProtKB-ARBA"/>
</dbReference>
<dbReference type="CDD" id="cd04590">
    <property type="entry name" value="CBS_pair_CorC_HlyC_assoc"/>
    <property type="match status" value="1"/>
</dbReference>
<dbReference type="Gene3D" id="3.10.580.10">
    <property type="entry name" value="CBS-domain"/>
    <property type="match status" value="1"/>
</dbReference>
<evidence type="ECO:0000256" key="10">
    <source>
        <dbReference type="SAM" id="MobiDB-lite"/>
    </source>
</evidence>
<dbReference type="InterPro" id="IPR044751">
    <property type="entry name" value="Ion_transp-like_CBS"/>
</dbReference>
<evidence type="ECO:0000256" key="7">
    <source>
        <dbReference type="ARBA" id="ARBA00023136"/>
    </source>
</evidence>
<dbReference type="InterPro" id="IPR045095">
    <property type="entry name" value="ACDP"/>
</dbReference>
<proteinExistence type="inferred from homology"/>
<protein>
    <recommendedName>
        <fullName evidence="9">Metal transporter</fullName>
    </recommendedName>
</protein>
<evidence type="ECO:0000256" key="6">
    <source>
        <dbReference type="ARBA" id="ARBA00023122"/>
    </source>
</evidence>
<keyword evidence="7 8" id="KW-0472">Membrane</keyword>
<feature type="transmembrane region" description="Helical" evidence="9">
    <location>
        <begin position="108"/>
        <end position="127"/>
    </location>
</feature>
<comment type="function">
    <text evidence="9">Metal transporter.</text>
</comment>
<dbReference type="Proteomes" id="UP000519115">
    <property type="component" value="Unassembled WGS sequence"/>
</dbReference>
<dbReference type="PROSITE" id="PS51846">
    <property type="entry name" value="CNNM"/>
    <property type="match status" value="1"/>
</dbReference>
<dbReference type="Pfam" id="PF25562">
    <property type="entry name" value="CNBH_CNNM2_C"/>
    <property type="match status" value="1"/>
</dbReference>
<dbReference type="GO" id="GO:0015095">
    <property type="term" value="F:magnesium ion transmembrane transporter activity"/>
    <property type="evidence" value="ECO:0007669"/>
    <property type="project" value="TreeGrafter"/>
</dbReference>
<dbReference type="SUPFAM" id="SSF54631">
    <property type="entry name" value="CBS-domain pair"/>
    <property type="match status" value="1"/>
</dbReference>
<dbReference type="InterPro" id="IPR046342">
    <property type="entry name" value="CBS_dom_sf"/>
</dbReference>
<feature type="region of interest" description="Disordered" evidence="10">
    <location>
        <begin position="473"/>
        <end position="509"/>
    </location>
</feature>
<dbReference type="GO" id="GO:0010960">
    <property type="term" value="P:magnesium ion homeostasis"/>
    <property type="evidence" value="ECO:0007669"/>
    <property type="project" value="InterPro"/>
</dbReference>
<feature type="transmembrane region" description="Helical" evidence="9">
    <location>
        <begin position="23"/>
        <end position="47"/>
    </location>
</feature>
<dbReference type="GO" id="GO:0008340">
    <property type="term" value="P:determination of adult lifespan"/>
    <property type="evidence" value="ECO:0007669"/>
    <property type="project" value="UniProtKB-ARBA"/>
</dbReference>
<dbReference type="PANTHER" id="PTHR12064">
    <property type="entry name" value="METAL TRANSPORTER CNNM"/>
    <property type="match status" value="1"/>
</dbReference>
<accession>A0A7L0CBU0</accession>
<evidence type="ECO:0000256" key="1">
    <source>
        <dbReference type="ARBA" id="ARBA00004141"/>
    </source>
</evidence>